<accession>A0A975K354</accession>
<evidence type="ECO:0000313" key="3">
    <source>
        <dbReference type="Proteomes" id="UP000681425"/>
    </source>
</evidence>
<reference evidence="2" key="1">
    <citation type="submission" date="2021-04" db="EMBL/GenBank/DDBJ databases">
        <title>Isolation of p-tert-butylphenol degrading bacteria Sphingobium phenoxybenzoativorans Tas13 from active sludge.</title>
        <authorList>
            <person name="Li Y."/>
        </authorList>
    </citation>
    <scope>NUCLEOTIDE SEQUENCE</scope>
    <source>
        <strain evidence="2">Tas13</strain>
    </source>
</reference>
<feature type="compositionally biased region" description="Pro residues" evidence="1">
    <location>
        <begin position="1"/>
        <end position="13"/>
    </location>
</feature>
<evidence type="ECO:0000313" key="2">
    <source>
        <dbReference type="EMBL" id="QUT04066.1"/>
    </source>
</evidence>
<sequence length="205" mass="21621">MVGLAPPPRPAAQPSPAMQSGAGGDVDGEAPNVSPEEQAQYDKLVGNAMEIIYPQGEGATVSPAVLDQLSGKQDEEAMQVFAQAQPPLQNAPIDNLASTAVMILLTLEDSAAQAQVNLDDAVLYHGGAAILEELAEVAEAAQIHDFSEEELEGALYRGLDLYRISSQRVDPEQLSQEFGQIEQADKAGNLGQLLPGMDQAMQRAG</sequence>
<dbReference type="Proteomes" id="UP000681425">
    <property type="component" value="Chromosome"/>
</dbReference>
<dbReference type="RefSeq" id="WP_212607961.1">
    <property type="nucleotide sequence ID" value="NZ_CP073910.1"/>
</dbReference>
<dbReference type="KEGG" id="spph:KFK14_13005"/>
<protein>
    <submittedName>
        <fullName evidence="2">Uncharacterized protein</fullName>
    </submittedName>
</protein>
<organism evidence="2 3">
    <name type="scientific">Sphingobium phenoxybenzoativorans</name>
    <dbReference type="NCBI Taxonomy" id="1592790"/>
    <lineage>
        <taxon>Bacteria</taxon>
        <taxon>Pseudomonadati</taxon>
        <taxon>Pseudomonadota</taxon>
        <taxon>Alphaproteobacteria</taxon>
        <taxon>Sphingomonadales</taxon>
        <taxon>Sphingomonadaceae</taxon>
        <taxon>Sphingobium</taxon>
    </lineage>
</organism>
<dbReference type="AlphaFoldDB" id="A0A975K354"/>
<evidence type="ECO:0000256" key="1">
    <source>
        <dbReference type="SAM" id="MobiDB-lite"/>
    </source>
</evidence>
<proteinExistence type="predicted"/>
<keyword evidence="3" id="KW-1185">Reference proteome</keyword>
<gene>
    <name evidence="2" type="ORF">KFK14_13005</name>
</gene>
<name>A0A975K354_9SPHN</name>
<feature type="region of interest" description="Disordered" evidence="1">
    <location>
        <begin position="1"/>
        <end position="41"/>
    </location>
</feature>
<dbReference type="EMBL" id="CP073910">
    <property type="protein sequence ID" value="QUT04066.1"/>
    <property type="molecule type" value="Genomic_DNA"/>
</dbReference>